<dbReference type="EC" id="3.5.1.124" evidence="11"/>
<comment type="catalytic activity">
    <reaction evidence="54">
        <text>N(2)-(1-hydroxy-2-oxoethyl)-GTP + H2O = glycolate + GTP + H(+)</text>
        <dbReference type="Rhea" id="RHEA:57252"/>
        <dbReference type="ChEBI" id="CHEBI:15377"/>
        <dbReference type="ChEBI" id="CHEBI:15378"/>
        <dbReference type="ChEBI" id="CHEBI:29805"/>
        <dbReference type="ChEBI" id="CHEBI:37565"/>
        <dbReference type="ChEBI" id="CHEBI:141571"/>
    </reaction>
</comment>
<dbReference type="Pfam" id="PF01965">
    <property type="entry name" value="DJ-1_PfpI"/>
    <property type="match status" value="1"/>
</dbReference>
<dbReference type="GO" id="GO:0003723">
    <property type="term" value="F:RNA binding"/>
    <property type="evidence" value="ECO:0007669"/>
    <property type="project" value="UniProtKB-KW"/>
</dbReference>
<keyword evidence="19" id="KW-0256">Endoplasmic reticulum</keyword>
<keyword evidence="36" id="KW-0449">Lipoprotein</keyword>
<evidence type="ECO:0000256" key="9">
    <source>
        <dbReference type="ARBA" id="ARBA00006431"/>
    </source>
</evidence>
<dbReference type="Ensembl" id="ENSLLET00000025397.1">
    <property type="protein sequence ID" value="ENSLLEP00000024462.1"/>
    <property type="gene ID" value="ENSLLEG00000015488.1"/>
</dbReference>
<dbReference type="GO" id="GO:0006914">
    <property type="term" value="P:autophagy"/>
    <property type="evidence" value="ECO:0007669"/>
    <property type="project" value="UniProtKB-KW"/>
</dbReference>
<keyword evidence="29" id="KW-0472">Membrane</keyword>
<evidence type="ECO:0000256" key="23">
    <source>
        <dbReference type="ARBA" id="ARBA00022990"/>
    </source>
</evidence>
<dbReference type="GO" id="GO:0006979">
    <property type="term" value="P:response to oxidative stress"/>
    <property type="evidence" value="ECO:0007669"/>
    <property type="project" value="UniProtKB-ARBA"/>
</dbReference>
<evidence type="ECO:0000313" key="59">
    <source>
        <dbReference type="Ensembl" id="ENSLLEP00000024462.1"/>
    </source>
</evidence>
<keyword evidence="60" id="KW-1185">Reference proteome</keyword>
<evidence type="ECO:0000256" key="4">
    <source>
        <dbReference type="ARBA" id="ARBA00004173"/>
    </source>
</evidence>
<comment type="similarity">
    <text evidence="10">Belongs to the peptidase C56 family.</text>
</comment>
<feature type="domain" description="EF-hand" evidence="58">
    <location>
        <begin position="139"/>
        <end position="174"/>
    </location>
</feature>
<evidence type="ECO:0000256" key="43">
    <source>
        <dbReference type="ARBA" id="ARBA00048223"/>
    </source>
</evidence>
<keyword evidence="20" id="KW-0106">Calcium</keyword>
<dbReference type="GO" id="GO:0006954">
    <property type="term" value="P:inflammatory response"/>
    <property type="evidence" value="ECO:0007669"/>
    <property type="project" value="UniProtKB-KW"/>
</dbReference>
<comment type="catalytic activity">
    <reaction evidence="1">
        <text>an N(2)-(1-hydroxy-2-oxoethyl)-2'-deoxyguanosine in DNA + H2O = a 2'-deoxyguanosine in DNA + glycolate + H(+)</text>
        <dbReference type="Rhea" id="RHEA:57296"/>
        <dbReference type="Rhea" id="RHEA-COMP:11367"/>
        <dbReference type="Rhea" id="RHEA-COMP:14857"/>
        <dbReference type="ChEBI" id="CHEBI:15377"/>
        <dbReference type="ChEBI" id="CHEBI:15378"/>
        <dbReference type="ChEBI" id="CHEBI:29805"/>
        <dbReference type="ChEBI" id="CHEBI:85445"/>
        <dbReference type="ChEBI" id="CHEBI:141579"/>
    </reaction>
</comment>
<dbReference type="Pfam" id="PF13202">
    <property type="entry name" value="EF-hand_5"/>
    <property type="match status" value="3"/>
</dbReference>
<evidence type="ECO:0000256" key="48">
    <source>
        <dbReference type="ARBA" id="ARBA00048786"/>
    </source>
</evidence>
<keyword evidence="15" id="KW-0597">Phosphoprotein</keyword>
<evidence type="ECO:0000256" key="50">
    <source>
        <dbReference type="ARBA" id="ARBA00048937"/>
    </source>
</evidence>
<dbReference type="Gene3D" id="1.10.238.10">
    <property type="entry name" value="EF-hand"/>
    <property type="match status" value="2"/>
</dbReference>
<evidence type="ECO:0000256" key="47">
    <source>
        <dbReference type="ARBA" id="ARBA00048622"/>
    </source>
</evidence>
<evidence type="ECO:0000256" key="53">
    <source>
        <dbReference type="ARBA" id="ARBA00049200"/>
    </source>
</evidence>
<evidence type="ECO:0000256" key="16">
    <source>
        <dbReference type="ARBA" id="ARBA00022670"/>
    </source>
</evidence>
<evidence type="ECO:0000256" key="10">
    <source>
        <dbReference type="ARBA" id="ARBA00008542"/>
    </source>
</evidence>
<dbReference type="NCBIfam" id="TIGR01383">
    <property type="entry name" value="not_thiJ"/>
    <property type="match status" value="1"/>
</dbReference>
<keyword evidence="13" id="KW-0963">Cytoplasm</keyword>
<feature type="domain" description="EF-hand" evidence="58">
    <location>
        <begin position="103"/>
        <end position="138"/>
    </location>
</feature>
<comment type="catalytic activity">
    <reaction evidence="2">
        <text>an N(2)-(1-hydroxy-2-oxoethyl)-guanosine in RNA + H2O = a guanosine in RNA + glycolate + H(+)</text>
        <dbReference type="Rhea" id="RHEA:57292"/>
        <dbReference type="Rhea" id="RHEA-COMP:14855"/>
        <dbReference type="Rhea" id="RHEA-COMP:14859"/>
        <dbReference type="ChEBI" id="CHEBI:15377"/>
        <dbReference type="ChEBI" id="CHEBI:15378"/>
        <dbReference type="ChEBI" id="CHEBI:29805"/>
        <dbReference type="ChEBI" id="CHEBI:74269"/>
        <dbReference type="ChEBI" id="CHEBI:141581"/>
    </reaction>
</comment>
<keyword evidence="30" id="KW-0564">Palmitate</keyword>
<comment type="catalytic activity">
    <reaction evidence="52">
        <text>N(2)-(1-hydroxy-2-oxoethyl)-dGTP + H2O = dGTP + glycolate + H(+)</text>
        <dbReference type="Rhea" id="RHEA:57248"/>
        <dbReference type="ChEBI" id="CHEBI:15377"/>
        <dbReference type="ChEBI" id="CHEBI:15378"/>
        <dbReference type="ChEBI" id="CHEBI:29805"/>
        <dbReference type="ChEBI" id="CHEBI:61429"/>
        <dbReference type="ChEBI" id="CHEBI:141572"/>
    </reaction>
</comment>
<evidence type="ECO:0000256" key="38">
    <source>
        <dbReference type="ARBA" id="ARBA00031296"/>
    </source>
</evidence>
<comment type="catalytic activity">
    <reaction evidence="55">
        <text>N(2)-(1-hydroxy-2-oxopropyl)-GMP + H2O = lactate + GMP + H(+)</text>
        <dbReference type="Rhea" id="RHEA:57268"/>
        <dbReference type="ChEBI" id="CHEBI:15377"/>
        <dbReference type="ChEBI" id="CHEBI:15378"/>
        <dbReference type="ChEBI" id="CHEBI:24996"/>
        <dbReference type="ChEBI" id="CHEBI:58115"/>
        <dbReference type="ChEBI" id="CHEBI:141575"/>
    </reaction>
</comment>
<keyword evidence="16" id="KW-0645">Protease</keyword>
<evidence type="ECO:0000256" key="37">
    <source>
        <dbReference type="ARBA" id="ARBA00030958"/>
    </source>
</evidence>
<evidence type="ECO:0000256" key="15">
    <source>
        <dbReference type="ARBA" id="ARBA00022553"/>
    </source>
</evidence>
<evidence type="ECO:0000256" key="57">
    <source>
        <dbReference type="ARBA" id="ARBA00072703"/>
    </source>
</evidence>
<dbReference type="GO" id="GO:0045121">
    <property type="term" value="C:membrane raft"/>
    <property type="evidence" value="ECO:0007669"/>
    <property type="project" value="UniProtKB-SubCell"/>
</dbReference>
<evidence type="ECO:0000256" key="27">
    <source>
        <dbReference type="ARBA" id="ARBA00023097"/>
    </source>
</evidence>
<sequence>MLSEYIYPQYSPCNRGNSWKELVRKWQSQRITGVGIPSRMKMNMILLLLYVCLTCCSGHGDGSFGLSSEEHHDHHEHNGDYDKKMFLGGEEEAEDFSDLSPEEQLKRLRSIIRKIDQNADGYLTEEELSMWIQKSFRHYILEDTKEQFAEFDKDRSGIVSWDEYNIQMYDRIIDYDENMVLQDDEEESFRLIHFKDKKRFDHADRDGSPGLNLMEFTDFEHPEETDHMLEFVIDGALEEHDKDGDGFVSLAEYLGEYTDDEESVEYPQWIIVEKDRFVNDYDKDGDGKLNPAELLLWIVPNNKGISQEEIKVVVAGLAGKDPVQCSRDVVICPDMSLEEARAQGPYDVVVLPGGNLGAQNLSESPAVKEVLAEQDSRKGFIAAICAGPTALLAHGIGFGRSVTTHPLAKDKMMAGDHYKYSEKRVEKDEHFITSRGPGTSFEFGLRIVECLLGQEVADQVKAPMIL</sequence>
<dbReference type="GO" id="GO:0005739">
    <property type="term" value="C:mitochondrion"/>
    <property type="evidence" value="ECO:0007669"/>
    <property type="project" value="UniProtKB-SubCell"/>
</dbReference>
<dbReference type="GO" id="GO:0036524">
    <property type="term" value="F:protein deglycase activity"/>
    <property type="evidence" value="ECO:0007669"/>
    <property type="project" value="UniProtKB-EC"/>
</dbReference>
<comment type="catalytic activity">
    <reaction evidence="43">
        <text>N(2)-(1-hydroxy-2-oxoethyl)-GMP + H2O = glycolate + GMP + H(+)</text>
        <dbReference type="Rhea" id="RHEA:57304"/>
        <dbReference type="ChEBI" id="CHEBI:15377"/>
        <dbReference type="ChEBI" id="CHEBI:15378"/>
        <dbReference type="ChEBI" id="CHEBI:29805"/>
        <dbReference type="ChEBI" id="CHEBI:58115"/>
        <dbReference type="ChEBI" id="CHEBI:141576"/>
    </reaction>
</comment>
<dbReference type="CDD" id="cd03135">
    <property type="entry name" value="GATase1_DJ-1"/>
    <property type="match status" value="1"/>
</dbReference>
<dbReference type="GO" id="GO:1901701">
    <property type="term" value="P:cellular response to oxygen-containing compound"/>
    <property type="evidence" value="ECO:0007669"/>
    <property type="project" value="UniProtKB-ARBA"/>
</dbReference>
<comment type="catalytic activity">
    <reaction evidence="41">
        <text>S-(1-hydroxy-2-oxopropyl)-L-cysteinyl-[protein] + H2O = lactate + L-cysteinyl-[protein] + H(+)</text>
        <dbReference type="Rhea" id="RHEA:49556"/>
        <dbReference type="Rhea" id="RHEA-COMP:10131"/>
        <dbReference type="Rhea" id="RHEA-COMP:12430"/>
        <dbReference type="ChEBI" id="CHEBI:15377"/>
        <dbReference type="ChEBI" id="CHEBI:15378"/>
        <dbReference type="ChEBI" id="CHEBI:24996"/>
        <dbReference type="ChEBI" id="CHEBI:29950"/>
        <dbReference type="ChEBI" id="CHEBI:131710"/>
        <dbReference type="EC" id="3.5.1.124"/>
    </reaction>
</comment>
<comment type="catalytic activity">
    <reaction evidence="46">
        <text>N(6)-(1-hydroxy-2-oxopropyl)-L-lysyl-[protein] + H2O = lactate + L-lysyl-[protein] + H(+)</text>
        <dbReference type="Rhea" id="RHEA:49552"/>
        <dbReference type="Rhea" id="RHEA-COMP:9752"/>
        <dbReference type="Rhea" id="RHEA-COMP:12429"/>
        <dbReference type="ChEBI" id="CHEBI:15377"/>
        <dbReference type="ChEBI" id="CHEBI:15378"/>
        <dbReference type="ChEBI" id="CHEBI:24996"/>
        <dbReference type="ChEBI" id="CHEBI:29969"/>
        <dbReference type="ChEBI" id="CHEBI:131709"/>
        <dbReference type="EC" id="3.5.1.124"/>
    </reaction>
</comment>
<accession>A0A8C5PL30</accession>
<keyword evidence="21" id="KW-0832">Ubl conjugation</keyword>
<keyword evidence="14" id="KW-1017">Isopeptide bond</keyword>
<evidence type="ECO:0000256" key="40">
    <source>
        <dbReference type="ARBA" id="ARBA00031949"/>
    </source>
</evidence>
<evidence type="ECO:0000256" key="29">
    <source>
        <dbReference type="ARBA" id="ARBA00023136"/>
    </source>
</evidence>
<feature type="domain" description="EF-hand" evidence="58">
    <location>
        <begin position="228"/>
        <end position="263"/>
    </location>
</feature>
<dbReference type="InterPro" id="IPR011992">
    <property type="entry name" value="EF-hand-dom_pair"/>
</dbReference>
<evidence type="ECO:0000256" key="18">
    <source>
        <dbReference type="ARBA" id="ARBA00022801"/>
    </source>
</evidence>
<dbReference type="InterPro" id="IPR018247">
    <property type="entry name" value="EF_Hand_1_Ca_BS"/>
</dbReference>
<keyword evidence="28" id="KW-0496">Mitochondrion</keyword>
<comment type="catalytic activity">
    <reaction evidence="45">
        <text>an N(2)-(1-hydroxy-2-oxopropyl)-2'-deoxyguanosine in DNA + H2O = a 2'-deoxyguanosine in DNA + lactate + H(+)</text>
        <dbReference type="Rhea" id="RHEA:57300"/>
        <dbReference type="Rhea" id="RHEA-COMP:11367"/>
        <dbReference type="Rhea" id="RHEA-COMP:14856"/>
        <dbReference type="ChEBI" id="CHEBI:15377"/>
        <dbReference type="ChEBI" id="CHEBI:15378"/>
        <dbReference type="ChEBI" id="CHEBI:24996"/>
        <dbReference type="ChEBI" id="CHEBI:85445"/>
        <dbReference type="ChEBI" id="CHEBI:141578"/>
    </reaction>
</comment>
<dbReference type="PANTHER" id="PTHR10827">
    <property type="entry name" value="RETICULOCALBIN"/>
    <property type="match status" value="1"/>
</dbReference>
<evidence type="ECO:0000256" key="49">
    <source>
        <dbReference type="ARBA" id="ARBA00048884"/>
    </source>
</evidence>
<evidence type="ECO:0000256" key="24">
    <source>
        <dbReference type="ARBA" id="ARBA00023006"/>
    </source>
</evidence>
<comment type="catalytic activity">
    <reaction evidence="50">
        <text>S-(1-hydroxy-2-oxoethyl)-L-cysteinyl-[protein] + H2O = glycolate + L-cysteinyl-[protein] + H(+)</text>
        <dbReference type="Rhea" id="RHEA:57196"/>
        <dbReference type="Rhea" id="RHEA-COMP:10131"/>
        <dbReference type="Rhea" id="RHEA-COMP:14846"/>
        <dbReference type="ChEBI" id="CHEBI:15377"/>
        <dbReference type="ChEBI" id="CHEBI:15378"/>
        <dbReference type="ChEBI" id="CHEBI:29805"/>
        <dbReference type="ChEBI" id="CHEBI:29950"/>
        <dbReference type="ChEBI" id="CHEBI:141555"/>
        <dbReference type="EC" id="3.5.1.124"/>
    </reaction>
</comment>
<keyword evidence="18" id="KW-0378">Hydrolase</keyword>
<proteinExistence type="inferred from homology"/>
<evidence type="ECO:0000256" key="51">
    <source>
        <dbReference type="ARBA" id="ARBA00048993"/>
    </source>
</evidence>
<dbReference type="PANTHER" id="PTHR10827:SF78">
    <property type="entry name" value="RETICULOCALBIN-2"/>
    <property type="match status" value="1"/>
</dbReference>
<evidence type="ECO:0000256" key="3">
    <source>
        <dbReference type="ARBA" id="ARBA00004123"/>
    </source>
</evidence>
<dbReference type="InterPro" id="IPR002818">
    <property type="entry name" value="DJ-1/PfpI"/>
</dbReference>
<evidence type="ECO:0000256" key="56">
    <source>
        <dbReference type="ARBA" id="ARBA00049474"/>
    </source>
</evidence>
<dbReference type="Gene3D" id="3.40.50.880">
    <property type="match status" value="1"/>
</dbReference>
<dbReference type="FunFam" id="1.10.238.10:FF:000170">
    <property type="entry name" value="reticulocalbin-2 isoform X1"/>
    <property type="match status" value="1"/>
</dbReference>
<gene>
    <name evidence="59" type="primary">RCN2</name>
</gene>
<dbReference type="InterPro" id="IPR029062">
    <property type="entry name" value="Class_I_gatase-like"/>
</dbReference>
<keyword evidence="22" id="KW-0694">RNA-binding</keyword>
<evidence type="ECO:0000256" key="21">
    <source>
        <dbReference type="ARBA" id="ARBA00022843"/>
    </source>
</evidence>
<keyword evidence="24" id="KW-0072">Autophagy</keyword>
<comment type="catalytic activity">
    <reaction evidence="49">
        <text>N(omega)-(1-hydroxy-2-oxopropyl)-L-arginyl-[protein] + H2O = lactate + L-arginyl-[protein] + H(+)</text>
        <dbReference type="Rhea" id="RHEA:49548"/>
        <dbReference type="Rhea" id="RHEA-COMP:10532"/>
        <dbReference type="Rhea" id="RHEA-COMP:12428"/>
        <dbReference type="ChEBI" id="CHEBI:15377"/>
        <dbReference type="ChEBI" id="CHEBI:15378"/>
        <dbReference type="ChEBI" id="CHEBI:24996"/>
        <dbReference type="ChEBI" id="CHEBI:29965"/>
        <dbReference type="ChEBI" id="CHEBI:131708"/>
        <dbReference type="EC" id="3.5.1.124"/>
    </reaction>
</comment>
<keyword evidence="34" id="KW-0539">Nucleus</keyword>
<evidence type="ECO:0000256" key="25">
    <source>
        <dbReference type="ARBA" id="ARBA00023008"/>
    </source>
</evidence>
<evidence type="ECO:0000313" key="60">
    <source>
        <dbReference type="Proteomes" id="UP000694569"/>
    </source>
</evidence>
<comment type="catalytic activity">
    <reaction evidence="56">
        <text>N(6)-(1-hydroxy-2-oxoethyl)-L-lysyl-[protein] + H2O = glycolate + L-lysyl-[protein] + H(+)</text>
        <dbReference type="Rhea" id="RHEA:57192"/>
        <dbReference type="Rhea" id="RHEA-COMP:9752"/>
        <dbReference type="Rhea" id="RHEA-COMP:14845"/>
        <dbReference type="ChEBI" id="CHEBI:15377"/>
        <dbReference type="ChEBI" id="CHEBI:15378"/>
        <dbReference type="ChEBI" id="CHEBI:29805"/>
        <dbReference type="ChEBI" id="CHEBI:29969"/>
        <dbReference type="ChEBI" id="CHEBI:141554"/>
        <dbReference type="EC" id="3.5.1.124"/>
    </reaction>
</comment>
<evidence type="ECO:0000256" key="22">
    <source>
        <dbReference type="ARBA" id="ARBA00022884"/>
    </source>
</evidence>
<evidence type="ECO:0000256" key="1">
    <source>
        <dbReference type="ARBA" id="ARBA00000456"/>
    </source>
</evidence>
<dbReference type="GeneTree" id="ENSGT01010000222360"/>
<dbReference type="GO" id="GO:0005783">
    <property type="term" value="C:endoplasmic reticulum"/>
    <property type="evidence" value="ECO:0007669"/>
    <property type="project" value="UniProtKB-SubCell"/>
</dbReference>
<evidence type="ECO:0000256" key="33">
    <source>
        <dbReference type="ARBA" id="ARBA00023198"/>
    </source>
</evidence>
<evidence type="ECO:0000256" key="55">
    <source>
        <dbReference type="ARBA" id="ARBA00049281"/>
    </source>
</evidence>
<evidence type="ECO:0000256" key="36">
    <source>
        <dbReference type="ARBA" id="ARBA00023288"/>
    </source>
</evidence>
<keyword evidence="31" id="KW-0865">Zymogen</keyword>
<dbReference type="GO" id="GO:0005886">
    <property type="term" value="C:plasma membrane"/>
    <property type="evidence" value="ECO:0007669"/>
    <property type="project" value="UniProtKB-SubCell"/>
</dbReference>
<comment type="catalytic activity">
    <reaction evidence="53">
        <text>N(2)-(1-hydroxy-2-oxopropyl)-GTP + H2O = lactate + GTP + H(+)</text>
        <dbReference type="Rhea" id="RHEA:57256"/>
        <dbReference type="ChEBI" id="CHEBI:15377"/>
        <dbReference type="ChEBI" id="CHEBI:15378"/>
        <dbReference type="ChEBI" id="CHEBI:24996"/>
        <dbReference type="ChEBI" id="CHEBI:37565"/>
        <dbReference type="ChEBI" id="CHEBI:141570"/>
    </reaction>
</comment>
<evidence type="ECO:0000256" key="45">
    <source>
        <dbReference type="ARBA" id="ARBA00048443"/>
    </source>
</evidence>
<keyword evidence="23" id="KW-0007">Acetylation</keyword>
<evidence type="ECO:0000256" key="20">
    <source>
        <dbReference type="ARBA" id="ARBA00022837"/>
    </source>
</evidence>
<evidence type="ECO:0000256" key="8">
    <source>
        <dbReference type="ARBA" id="ARBA00004496"/>
    </source>
</evidence>
<comment type="catalytic activity">
    <reaction evidence="47">
        <text>N(omega)-(1-hydroxy-2-oxoethyl)-L-arginyl-[protein] + H2O = L-arginyl-[protein] + glycolate + H(+)</text>
        <dbReference type="Rhea" id="RHEA:57188"/>
        <dbReference type="Rhea" id="RHEA-COMP:10532"/>
        <dbReference type="Rhea" id="RHEA-COMP:14844"/>
        <dbReference type="ChEBI" id="CHEBI:15377"/>
        <dbReference type="ChEBI" id="CHEBI:15378"/>
        <dbReference type="ChEBI" id="CHEBI:29805"/>
        <dbReference type="ChEBI" id="CHEBI:29965"/>
        <dbReference type="ChEBI" id="CHEBI:141553"/>
        <dbReference type="EC" id="3.5.1.124"/>
    </reaction>
</comment>
<evidence type="ECO:0000256" key="35">
    <source>
        <dbReference type="ARBA" id="ARBA00023279"/>
    </source>
</evidence>
<comment type="catalytic activity">
    <reaction evidence="42">
        <text>N(2)-(1-hydroxy-2-oxoethyl)-GDP + H2O = glycolate + GDP + H(+)</text>
        <dbReference type="Rhea" id="RHEA:57264"/>
        <dbReference type="ChEBI" id="CHEBI:15377"/>
        <dbReference type="ChEBI" id="CHEBI:15378"/>
        <dbReference type="ChEBI" id="CHEBI:29805"/>
        <dbReference type="ChEBI" id="CHEBI:58189"/>
        <dbReference type="ChEBI" id="CHEBI:141574"/>
    </reaction>
</comment>
<dbReference type="SUPFAM" id="SSF52317">
    <property type="entry name" value="Class I glutamine amidotransferase-like"/>
    <property type="match status" value="1"/>
</dbReference>
<dbReference type="FunFam" id="3.40.50.880:FF:000046">
    <property type="entry name" value="Protein/nucleic acid deglycase DJ-1"/>
    <property type="match status" value="1"/>
</dbReference>
<evidence type="ECO:0000256" key="11">
    <source>
        <dbReference type="ARBA" id="ARBA00012719"/>
    </source>
</evidence>
<evidence type="ECO:0000256" key="34">
    <source>
        <dbReference type="ARBA" id="ARBA00023242"/>
    </source>
</evidence>
<keyword evidence="27" id="KW-0558">Oxidation</keyword>
<keyword evidence="12" id="KW-1003">Cell membrane</keyword>
<reference evidence="59" key="1">
    <citation type="submission" date="2025-08" db="UniProtKB">
        <authorList>
            <consortium name="Ensembl"/>
        </authorList>
    </citation>
    <scope>IDENTIFICATION</scope>
</reference>
<evidence type="ECO:0000256" key="14">
    <source>
        <dbReference type="ARBA" id="ARBA00022499"/>
    </source>
</evidence>
<keyword evidence="35" id="KW-0278">Fertilization</keyword>
<dbReference type="PROSITE" id="PS50222">
    <property type="entry name" value="EF_HAND_2"/>
    <property type="match status" value="4"/>
</dbReference>
<dbReference type="InterPro" id="IPR006287">
    <property type="entry name" value="DJ-1"/>
</dbReference>
<evidence type="ECO:0000256" key="44">
    <source>
        <dbReference type="ARBA" id="ARBA00048384"/>
    </source>
</evidence>
<organism evidence="59 60">
    <name type="scientific">Leptobrachium leishanense</name>
    <name type="common">Leishan spiny toad</name>
    <dbReference type="NCBI Taxonomy" id="445787"/>
    <lineage>
        <taxon>Eukaryota</taxon>
        <taxon>Metazoa</taxon>
        <taxon>Chordata</taxon>
        <taxon>Craniata</taxon>
        <taxon>Vertebrata</taxon>
        <taxon>Euteleostomi</taxon>
        <taxon>Amphibia</taxon>
        <taxon>Batrachia</taxon>
        <taxon>Anura</taxon>
        <taxon>Pelobatoidea</taxon>
        <taxon>Megophryidae</taxon>
        <taxon>Leptobrachium</taxon>
    </lineage>
</organism>
<evidence type="ECO:0000256" key="7">
    <source>
        <dbReference type="ARBA" id="ARBA00004285"/>
    </source>
</evidence>
<name>A0A8C5PL30_9ANUR</name>
<protein>
    <recommendedName>
        <fullName evidence="57">Parkinson disease protein 7 homolog</fullName>
        <ecNumber evidence="11">3.5.1.124</ecNumber>
    </recommendedName>
    <alternativeName>
        <fullName evidence="37">Maillard deglycase</fullName>
    </alternativeName>
    <alternativeName>
        <fullName evidence="39">Parkinsonism-associated deglycase</fullName>
    </alternativeName>
    <alternativeName>
        <fullName evidence="40">Protein DJ-1</fullName>
    </alternativeName>
    <alternativeName>
        <fullName evidence="38">Protein/nucleic acid deglycase DJ-1</fullName>
    </alternativeName>
</protein>
<evidence type="ECO:0000256" key="46">
    <source>
        <dbReference type="ARBA" id="ARBA00048587"/>
    </source>
</evidence>
<evidence type="ECO:0000256" key="39">
    <source>
        <dbReference type="ARBA" id="ARBA00031312"/>
    </source>
</evidence>
<dbReference type="Proteomes" id="UP000694569">
    <property type="component" value="Unplaced"/>
</dbReference>
<dbReference type="AlphaFoldDB" id="A0A8C5PL30"/>
<evidence type="ECO:0000256" key="17">
    <source>
        <dbReference type="ARBA" id="ARBA00022723"/>
    </source>
</evidence>
<evidence type="ECO:0000256" key="41">
    <source>
        <dbReference type="ARBA" id="ARBA00047717"/>
    </source>
</evidence>
<keyword evidence="25" id="KW-0186">Copper</keyword>
<dbReference type="GO" id="GO:0005509">
    <property type="term" value="F:calcium ion binding"/>
    <property type="evidence" value="ECO:0007669"/>
    <property type="project" value="InterPro"/>
</dbReference>
<evidence type="ECO:0000256" key="31">
    <source>
        <dbReference type="ARBA" id="ARBA00023145"/>
    </source>
</evidence>
<evidence type="ECO:0000256" key="12">
    <source>
        <dbReference type="ARBA" id="ARBA00022475"/>
    </source>
</evidence>
<evidence type="ECO:0000256" key="6">
    <source>
        <dbReference type="ARBA" id="ARBA00004240"/>
    </source>
</evidence>
<dbReference type="OrthoDB" id="293868at2759"/>
<evidence type="ECO:0000256" key="5">
    <source>
        <dbReference type="ARBA" id="ARBA00004193"/>
    </source>
</evidence>
<dbReference type="GO" id="GO:0007338">
    <property type="term" value="P:single fertilization"/>
    <property type="evidence" value="ECO:0007669"/>
    <property type="project" value="UniProtKB-KW"/>
</dbReference>
<evidence type="ECO:0000256" key="32">
    <source>
        <dbReference type="ARBA" id="ARBA00023186"/>
    </source>
</evidence>
<comment type="catalytic activity">
    <reaction evidence="44">
        <text>an N(2)-(1-hydroxy-2-oxopropyl)-guanosine in RNA + H2O = a guanosine in RNA + lactate + H(+)</text>
        <dbReference type="Rhea" id="RHEA:57288"/>
        <dbReference type="Rhea" id="RHEA-COMP:14855"/>
        <dbReference type="Rhea" id="RHEA-COMP:14858"/>
        <dbReference type="ChEBI" id="CHEBI:15377"/>
        <dbReference type="ChEBI" id="CHEBI:15378"/>
        <dbReference type="ChEBI" id="CHEBI:24996"/>
        <dbReference type="ChEBI" id="CHEBI:74269"/>
        <dbReference type="ChEBI" id="CHEBI:141580"/>
    </reaction>
</comment>
<dbReference type="GO" id="GO:0008233">
    <property type="term" value="F:peptidase activity"/>
    <property type="evidence" value="ECO:0007669"/>
    <property type="project" value="UniProtKB-KW"/>
</dbReference>
<comment type="catalytic activity">
    <reaction evidence="48">
        <text>N(2)-(1-hydroxy-2-oxopropyl)-dGTP + H2O = lactate + dGTP + H(+)</text>
        <dbReference type="Rhea" id="RHEA:57244"/>
        <dbReference type="ChEBI" id="CHEBI:15377"/>
        <dbReference type="ChEBI" id="CHEBI:15378"/>
        <dbReference type="ChEBI" id="CHEBI:24996"/>
        <dbReference type="ChEBI" id="CHEBI:61429"/>
        <dbReference type="ChEBI" id="CHEBI:141569"/>
    </reaction>
</comment>
<keyword evidence="17" id="KW-0479">Metal-binding</keyword>
<reference evidence="59" key="2">
    <citation type="submission" date="2025-09" db="UniProtKB">
        <authorList>
            <consortium name="Ensembl"/>
        </authorList>
    </citation>
    <scope>IDENTIFICATION</scope>
</reference>
<dbReference type="GO" id="GO:0006508">
    <property type="term" value="P:proteolysis"/>
    <property type="evidence" value="ECO:0007669"/>
    <property type="project" value="UniProtKB-KW"/>
</dbReference>
<evidence type="ECO:0000256" key="42">
    <source>
        <dbReference type="ARBA" id="ARBA00047824"/>
    </source>
</evidence>
<dbReference type="SUPFAM" id="SSF47473">
    <property type="entry name" value="EF-hand"/>
    <property type="match status" value="1"/>
</dbReference>
<evidence type="ECO:0000256" key="13">
    <source>
        <dbReference type="ARBA" id="ARBA00022490"/>
    </source>
</evidence>
<dbReference type="GO" id="GO:0005634">
    <property type="term" value="C:nucleus"/>
    <property type="evidence" value="ECO:0007669"/>
    <property type="project" value="UniProtKB-SubCell"/>
</dbReference>
<comment type="subcellular location">
    <subcellularLocation>
        <location evidence="5">Cell membrane</location>
        <topology evidence="5">Lipid-anchor</topology>
    </subcellularLocation>
    <subcellularLocation>
        <location evidence="8">Cytoplasm</location>
    </subcellularLocation>
    <subcellularLocation>
        <location evidence="6">Endoplasmic reticulum</location>
    </subcellularLocation>
    <subcellularLocation>
        <location evidence="7">Membrane raft</location>
    </subcellularLocation>
    <subcellularLocation>
        <location evidence="4">Mitochondrion</location>
    </subcellularLocation>
    <subcellularLocation>
        <location evidence="3">Nucleus</location>
    </subcellularLocation>
</comment>
<evidence type="ECO:0000256" key="52">
    <source>
        <dbReference type="ARBA" id="ARBA00049074"/>
    </source>
</evidence>
<dbReference type="GO" id="GO:0033554">
    <property type="term" value="P:cellular response to stress"/>
    <property type="evidence" value="ECO:0007669"/>
    <property type="project" value="UniProtKB-ARBA"/>
</dbReference>
<evidence type="ECO:0000259" key="58">
    <source>
        <dbReference type="PROSITE" id="PS50222"/>
    </source>
</evidence>
<keyword evidence="26" id="KW-0346">Stress response</keyword>
<dbReference type="FunFam" id="1.10.238.10:FF:000176">
    <property type="entry name" value="reticulocalbin-2 isoform X2"/>
    <property type="match status" value="1"/>
</dbReference>
<dbReference type="PROSITE" id="PS00018">
    <property type="entry name" value="EF_HAND_1"/>
    <property type="match status" value="4"/>
</dbReference>
<evidence type="ECO:0000256" key="19">
    <source>
        <dbReference type="ARBA" id="ARBA00022824"/>
    </source>
</evidence>
<comment type="catalytic activity">
    <reaction evidence="51">
        <text>N(2)-(1-hydroxy-2-oxopropyl)-GDP + H2O = lactate + GDP + H(+)</text>
        <dbReference type="Rhea" id="RHEA:57260"/>
        <dbReference type="ChEBI" id="CHEBI:15377"/>
        <dbReference type="ChEBI" id="CHEBI:15378"/>
        <dbReference type="ChEBI" id="CHEBI:24996"/>
        <dbReference type="ChEBI" id="CHEBI:58189"/>
        <dbReference type="ChEBI" id="CHEBI:141573"/>
    </reaction>
</comment>
<keyword evidence="32" id="KW-0143">Chaperone</keyword>
<evidence type="ECO:0000256" key="26">
    <source>
        <dbReference type="ARBA" id="ARBA00023016"/>
    </source>
</evidence>
<dbReference type="SMART" id="SM00054">
    <property type="entry name" value="EFh"/>
    <property type="match status" value="4"/>
</dbReference>
<evidence type="ECO:0000256" key="54">
    <source>
        <dbReference type="ARBA" id="ARBA00049222"/>
    </source>
</evidence>
<feature type="domain" description="EF-hand" evidence="58">
    <location>
        <begin position="275"/>
        <end position="304"/>
    </location>
</feature>
<dbReference type="GO" id="GO:0043005">
    <property type="term" value="C:neuron projection"/>
    <property type="evidence" value="ECO:0007669"/>
    <property type="project" value="UniProtKB-ARBA"/>
</dbReference>
<evidence type="ECO:0000256" key="2">
    <source>
        <dbReference type="ARBA" id="ARBA00000739"/>
    </source>
</evidence>
<keyword evidence="33" id="KW-0395">Inflammatory response</keyword>
<dbReference type="InterPro" id="IPR002048">
    <property type="entry name" value="EF_hand_dom"/>
</dbReference>
<evidence type="ECO:0000256" key="28">
    <source>
        <dbReference type="ARBA" id="ARBA00023128"/>
    </source>
</evidence>
<evidence type="ECO:0000256" key="30">
    <source>
        <dbReference type="ARBA" id="ARBA00023139"/>
    </source>
</evidence>
<comment type="similarity">
    <text evidence="9">Belongs to the CREC family.</text>
</comment>